<dbReference type="GO" id="GO:0005737">
    <property type="term" value="C:cytoplasm"/>
    <property type="evidence" value="ECO:0007669"/>
    <property type="project" value="UniProtKB-SubCell"/>
</dbReference>
<dbReference type="PANTHER" id="PTHR15189:SF7">
    <property type="entry name" value="BRISC AND BRCA1-A COMPLEX MEMBER 2"/>
    <property type="match status" value="1"/>
</dbReference>
<evidence type="ECO:0000313" key="17">
    <source>
        <dbReference type="Proteomes" id="UP001516400"/>
    </source>
</evidence>
<dbReference type="GO" id="GO:0006302">
    <property type="term" value="P:double-strand break repair"/>
    <property type="evidence" value="ECO:0007669"/>
    <property type="project" value="UniProtKB-UniRule"/>
</dbReference>
<evidence type="ECO:0000256" key="9">
    <source>
        <dbReference type="ARBA" id="ARBA00022786"/>
    </source>
</evidence>
<keyword evidence="5 15" id="KW-0053">Apoptosis</keyword>
<dbReference type="GO" id="GO:0031593">
    <property type="term" value="F:polyubiquitin modification-dependent protein binding"/>
    <property type="evidence" value="ECO:0007669"/>
    <property type="project" value="UniProtKB-UniRule"/>
</dbReference>
<evidence type="ECO:0000256" key="2">
    <source>
        <dbReference type="ARBA" id="ARBA00019438"/>
    </source>
</evidence>
<comment type="domain">
    <text evidence="15">Contains 2 ubiquitin-conjugating enzyme family-like (UEV-like) regions. These regions lack the critical Cys residues required for ubiquitination but retain the ability to bind ubiquitin.</text>
</comment>
<evidence type="ECO:0000256" key="6">
    <source>
        <dbReference type="ARBA" id="ARBA00022737"/>
    </source>
</evidence>
<gene>
    <name evidence="16" type="ORF">HHI36_013523</name>
</gene>
<name>A0ABD2NHV2_9CUCU</name>
<keyword evidence="6" id="KW-0677">Repeat</keyword>
<keyword evidence="11 15" id="KW-0234">DNA repair</keyword>
<evidence type="ECO:0000256" key="1">
    <source>
        <dbReference type="ARBA" id="ARBA00004123"/>
    </source>
</evidence>
<keyword evidence="13 15" id="KW-0131">Cell cycle</keyword>
<evidence type="ECO:0000313" key="16">
    <source>
        <dbReference type="EMBL" id="KAL3278184.1"/>
    </source>
</evidence>
<accession>A0ABD2NHV2</accession>
<dbReference type="Proteomes" id="UP001516400">
    <property type="component" value="Unassembled WGS sequence"/>
</dbReference>
<evidence type="ECO:0000256" key="10">
    <source>
        <dbReference type="ARBA" id="ARBA00022853"/>
    </source>
</evidence>
<dbReference type="PANTHER" id="PTHR15189">
    <property type="entry name" value="BRISC AND BRCA1-A COMPLEX MEMBER 2"/>
    <property type="match status" value="1"/>
</dbReference>
<dbReference type="EMBL" id="JABFTP020000103">
    <property type="protein sequence ID" value="KAL3278184.1"/>
    <property type="molecule type" value="Genomic_DNA"/>
</dbReference>
<dbReference type="InterPro" id="IPR010358">
    <property type="entry name" value="BRE"/>
</dbReference>
<keyword evidence="4 15" id="KW-0132">Cell division</keyword>
<comment type="subcellular location">
    <subcellularLocation>
        <location evidence="15">Cytoplasm</location>
    </subcellularLocation>
    <subcellularLocation>
        <location evidence="1 15">Nucleus</location>
    </subcellularLocation>
    <text evidence="15">Localizes at sites of DNA damage at double-strand breaks (DSBs).</text>
</comment>
<dbReference type="GO" id="GO:0045739">
    <property type="term" value="P:positive regulation of DNA repair"/>
    <property type="evidence" value="ECO:0007669"/>
    <property type="project" value="UniProtKB-UniRule"/>
</dbReference>
<comment type="function">
    <text evidence="15">May play a role in homeostasis or cellular differentiation in cells of neural, epithelial and germline origins. May also act as a death receptor-associated anti-apoptotic protein, which inhibits the mitochondrial apoptotic pathway.</text>
</comment>
<sequence>MKKLPNVKQNSEKFEDVDFHLLIILVLYQAAKNRIFGRMLPAGFILDSSDLNYTYPQFRFSLDNFLKLCRDGRIGLVPISINNISRLQTKLIDSKYAYHFKLQIPYAGKNLGWEIIFDPEDLEFAPDFDFSDDGFPQFSNVDDITEEIPTLANWNLENSTSLEAVLKEFLHLYRKYQIKELSVNNIYSRILDEYQLLMSLQDIAPSDIELLIDTNTVQFLISIKVDISRIPEYIQEPDENGSLLNPKEDFALLFLLFHKLDASRVSVELQLSPRLDQLIGNTKTLRIPNYKKDESSLVEFVPLITSLIQQQVDKVAFHYQFKKEFATSLVALRQTSIIEYDSFSFNKITFLSMVENYYVLVQVIIGEEFPSEKPFVKLSSLYCSNPKSKVPCERTLEYKYMPNLPADEMAKYLLDQLKKAIPEFEMHSHSGSGNERLNVSFK</sequence>
<dbReference type="AlphaFoldDB" id="A0ABD2NHV2"/>
<dbReference type="GO" id="GO:0070552">
    <property type="term" value="C:BRISC complex"/>
    <property type="evidence" value="ECO:0007669"/>
    <property type="project" value="UniProtKB-UniRule"/>
</dbReference>
<dbReference type="GO" id="GO:0010212">
    <property type="term" value="P:response to ionizing radiation"/>
    <property type="evidence" value="ECO:0007669"/>
    <property type="project" value="UniProtKB-UniRule"/>
</dbReference>
<evidence type="ECO:0000256" key="14">
    <source>
        <dbReference type="ARBA" id="ARBA00025766"/>
    </source>
</evidence>
<proteinExistence type="inferred from homology"/>
<keyword evidence="9 15" id="KW-0833">Ubl conjugation pathway</keyword>
<organism evidence="16 17">
    <name type="scientific">Cryptolaemus montrouzieri</name>
    <dbReference type="NCBI Taxonomy" id="559131"/>
    <lineage>
        <taxon>Eukaryota</taxon>
        <taxon>Metazoa</taxon>
        <taxon>Ecdysozoa</taxon>
        <taxon>Arthropoda</taxon>
        <taxon>Hexapoda</taxon>
        <taxon>Insecta</taxon>
        <taxon>Pterygota</taxon>
        <taxon>Neoptera</taxon>
        <taxon>Endopterygota</taxon>
        <taxon>Coleoptera</taxon>
        <taxon>Polyphaga</taxon>
        <taxon>Cucujiformia</taxon>
        <taxon>Coccinelloidea</taxon>
        <taxon>Coccinellidae</taxon>
        <taxon>Scymninae</taxon>
        <taxon>Scymnini</taxon>
        <taxon>Cryptolaemus</taxon>
    </lineage>
</organism>
<evidence type="ECO:0000256" key="13">
    <source>
        <dbReference type="ARBA" id="ARBA00023306"/>
    </source>
</evidence>
<keyword evidence="8 15" id="KW-0498">Mitosis</keyword>
<dbReference type="GO" id="GO:0051301">
    <property type="term" value="P:cell division"/>
    <property type="evidence" value="ECO:0007669"/>
    <property type="project" value="UniProtKB-UniRule"/>
</dbReference>
<dbReference type="GO" id="GO:0007095">
    <property type="term" value="P:mitotic G2 DNA damage checkpoint signaling"/>
    <property type="evidence" value="ECO:0007669"/>
    <property type="project" value="UniProtKB-UniRule"/>
</dbReference>
<reference evidence="16 17" key="1">
    <citation type="journal article" date="2021" name="BMC Biol.">
        <title>Horizontally acquired antibacterial genes associated with adaptive radiation of ladybird beetles.</title>
        <authorList>
            <person name="Li H.S."/>
            <person name="Tang X.F."/>
            <person name="Huang Y.H."/>
            <person name="Xu Z.Y."/>
            <person name="Chen M.L."/>
            <person name="Du X.Y."/>
            <person name="Qiu B.Y."/>
            <person name="Chen P.T."/>
            <person name="Zhang W."/>
            <person name="Slipinski A."/>
            <person name="Escalona H.E."/>
            <person name="Waterhouse R.M."/>
            <person name="Zwick A."/>
            <person name="Pang H."/>
        </authorList>
    </citation>
    <scope>NUCLEOTIDE SEQUENCE [LARGE SCALE GENOMIC DNA]</scope>
    <source>
        <strain evidence="16">SYSU2018</strain>
    </source>
</reference>
<comment type="caution">
    <text evidence="16">The sequence shown here is derived from an EMBL/GenBank/DDBJ whole genome shotgun (WGS) entry which is preliminary data.</text>
</comment>
<evidence type="ECO:0000256" key="3">
    <source>
        <dbReference type="ARBA" id="ARBA00022490"/>
    </source>
</evidence>
<evidence type="ECO:0000256" key="8">
    <source>
        <dbReference type="ARBA" id="ARBA00022776"/>
    </source>
</evidence>
<keyword evidence="7 15" id="KW-0227">DNA damage</keyword>
<evidence type="ECO:0000256" key="7">
    <source>
        <dbReference type="ARBA" id="ARBA00022763"/>
    </source>
</evidence>
<comment type="subunit">
    <text evidence="15">Component of the ARISC complex. Component of the BRCA1-A complex. Component of the BRISC complex. Binds polyubiquitin.</text>
</comment>
<evidence type="ECO:0000256" key="5">
    <source>
        <dbReference type="ARBA" id="ARBA00022703"/>
    </source>
</evidence>
<dbReference type="GO" id="GO:0006915">
    <property type="term" value="P:apoptotic process"/>
    <property type="evidence" value="ECO:0007669"/>
    <property type="project" value="UniProtKB-UniRule"/>
</dbReference>
<evidence type="ECO:0000256" key="12">
    <source>
        <dbReference type="ARBA" id="ARBA00023242"/>
    </source>
</evidence>
<evidence type="ECO:0000256" key="15">
    <source>
        <dbReference type="RuleBase" id="RU368019"/>
    </source>
</evidence>
<dbReference type="GO" id="GO:0070531">
    <property type="term" value="C:BRCA1-A complex"/>
    <property type="evidence" value="ECO:0007669"/>
    <property type="project" value="UniProtKB-UniRule"/>
</dbReference>
<keyword evidence="3 15" id="KW-0963">Cytoplasm</keyword>
<keyword evidence="17" id="KW-1185">Reference proteome</keyword>
<dbReference type="GO" id="GO:0006325">
    <property type="term" value="P:chromatin organization"/>
    <property type="evidence" value="ECO:0007669"/>
    <property type="project" value="UniProtKB-UniRule"/>
</dbReference>
<protein>
    <recommendedName>
        <fullName evidence="2 15">BRISC and BRCA1-A complex member 2</fullName>
    </recommendedName>
</protein>
<dbReference type="Pfam" id="PF06113">
    <property type="entry name" value="BRE"/>
    <property type="match status" value="1"/>
</dbReference>
<keyword evidence="12 15" id="KW-0539">Nucleus</keyword>
<comment type="similarity">
    <text evidence="14 15">Belongs to the BABAM2 family.</text>
</comment>
<evidence type="ECO:0000256" key="11">
    <source>
        <dbReference type="ARBA" id="ARBA00023204"/>
    </source>
</evidence>
<keyword evidence="10 15" id="KW-0156">Chromatin regulator</keyword>
<evidence type="ECO:0000256" key="4">
    <source>
        <dbReference type="ARBA" id="ARBA00022618"/>
    </source>
</evidence>